<gene>
    <name evidence="1" type="ORF">KC729_13135</name>
</gene>
<sequence length="258" mass="27497">MNSSSASARTRHLPILLGLLATVISLVAENARAGLDPAQPSVVAIESWYQEMAQYYAAHPELRDQRGSGWMPYSRAKWFTDQRREDGRLPDPLDLWRAWEAKRAIESRLAGRAVDAANPVPAPWSEWTWDPSRPSGGAGFRADDEAGGGTHGMSGTGWFQLGPTNMSGRIISIAVHPQDPSIVYVGGAGGGLWKTTDAGDTWIPLTDFLPDLAIGGIALLPSDPDVVLIGTGEGTGTTAQLFGVGLFKSSDAGMSWAP</sequence>
<feature type="non-terminal residue" evidence="1">
    <location>
        <position position="258"/>
    </location>
</feature>
<organism evidence="1 2">
    <name type="scientific">Eiseniibacteriota bacterium</name>
    <dbReference type="NCBI Taxonomy" id="2212470"/>
    <lineage>
        <taxon>Bacteria</taxon>
        <taxon>Candidatus Eiseniibacteriota</taxon>
    </lineage>
</organism>
<protein>
    <recommendedName>
        <fullName evidence="3">Glycosyl hydrolase</fullName>
    </recommendedName>
</protein>
<dbReference type="Proteomes" id="UP000697710">
    <property type="component" value="Unassembled WGS sequence"/>
</dbReference>
<accession>A0A956M027</accession>
<name>A0A956M027_UNCEI</name>
<dbReference type="SUPFAM" id="SSF110296">
    <property type="entry name" value="Oligoxyloglucan reducing end-specific cellobiohydrolase"/>
    <property type="match status" value="1"/>
</dbReference>
<evidence type="ECO:0000313" key="2">
    <source>
        <dbReference type="Proteomes" id="UP000697710"/>
    </source>
</evidence>
<comment type="caution">
    <text evidence="1">The sequence shown here is derived from an EMBL/GenBank/DDBJ whole genome shotgun (WGS) entry which is preliminary data.</text>
</comment>
<dbReference type="AlphaFoldDB" id="A0A956M027"/>
<reference evidence="1" key="1">
    <citation type="submission" date="2020-04" db="EMBL/GenBank/DDBJ databases">
        <authorList>
            <person name="Zhang T."/>
        </authorList>
    </citation>
    <scope>NUCLEOTIDE SEQUENCE</scope>
    <source>
        <strain evidence="1">HKST-UBA01</strain>
    </source>
</reference>
<evidence type="ECO:0008006" key="3">
    <source>
        <dbReference type="Google" id="ProtNLM"/>
    </source>
</evidence>
<proteinExistence type="predicted"/>
<evidence type="ECO:0000313" key="1">
    <source>
        <dbReference type="EMBL" id="MCA9728626.1"/>
    </source>
</evidence>
<dbReference type="EMBL" id="JAGQHR010000433">
    <property type="protein sequence ID" value="MCA9728626.1"/>
    <property type="molecule type" value="Genomic_DNA"/>
</dbReference>
<dbReference type="Gene3D" id="2.130.10.10">
    <property type="entry name" value="YVTN repeat-like/Quinoprotein amine dehydrogenase"/>
    <property type="match status" value="1"/>
</dbReference>
<reference evidence="1" key="2">
    <citation type="journal article" date="2021" name="Microbiome">
        <title>Successional dynamics and alternative stable states in a saline activated sludge microbial community over 9 years.</title>
        <authorList>
            <person name="Wang Y."/>
            <person name="Ye J."/>
            <person name="Ju F."/>
            <person name="Liu L."/>
            <person name="Boyd J.A."/>
            <person name="Deng Y."/>
            <person name="Parks D.H."/>
            <person name="Jiang X."/>
            <person name="Yin X."/>
            <person name="Woodcroft B.J."/>
            <person name="Tyson G.W."/>
            <person name="Hugenholtz P."/>
            <person name="Polz M.F."/>
            <person name="Zhang T."/>
        </authorList>
    </citation>
    <scope>NUCLEOTIDE SEQUENCE</scope>
    <source>
        <strain evidence="1">HKST-UBA01</strain>
    </source>
</reference>
<dbReference type="InterPro" id="IPR015943">
    <property type="entry name" value="WD40/YVTN_repeat-like_dom_sf"/>
</dbReference>